<accession>A0ABU4RZQ1</accession>
<evidence type="ECO:0000313" key="1">
    <source>
        <dbReference type="EMBL" id="MDX6850379.1"/>
    </source>
</evidence>
<dbReference type="PROSITE" id="PS51257">
    <property type="entry name" value="PROKAR_LIPOPROTEIN"/>
    <property type="match status" value="1"/>
</dbReference>
<dbReference type="Proteomes" id="UP001273505">
    <property type="component" value="Unassembled WGS sequence"/>
</dbReference>
<reference evidence="1 2" key="1">
    <citation type="submission" date="2023-11" db="EMBL/GenBank/DDBJ databases">
        <title>Gilvimarinus fulvus sp. nov., isolated from the surface of Kelp.</title>
        <authorList>
            <person name="Sun Y.Y."/>
            <person name="Gong Y."/>
            <person name="Du Z.J."/>
        </authorList>
    </citation>
    <scope>NUCLEOTIDE SEQUENCE [LARGE SCALE GENOMIC DNA]</scope>
    <source>
        <strain evidence="1 2">SDUM040013</strain>
    </source>
</reference>
<dbReference type="Pfam" id="PF14559">
    <property type="entry name" value="TPR_19"/>
    <property type="match status" value="1"/>
</dbReference>
<dbReference type="RefSeq" id="WP_302722284.1">
    <property type="nucleotide sequence ID" value="NZ_JAULRU010000514.1"/>
</dbReference>
<proteinExistence type="predicted"/>
<keyword evidence="2" id="KW-1185">Reference proteome</keyword>
<dbReference type="SMART" id="SM00028">
    <property type="entry name" value="TPR"/>
    <property type="match status" value="2"/>
</dbReference>
<comment type="caution">
    <text evidence="1">The sequence shown here is derived from an EMBL/GenBank/DDBJ whole genome shotgun (WGS) entry which is preliminary data.</text>
</comment>
<sequence>MRLTVLVDLMKCLSRQTTFLWVISAFLVTGCATHAPAPVSDASRGQVLDTQVDNPAIDDAGGSANQPVTAGPVPPVTKAEEPFVLPQERGRPSAVDALLERSSDEYQRGDYQRSVATAERALRIDRRSGEVYLLLAQNYHRLGNPQQAAQFARQGLRYSSDDRTLTWQLERLLAKVDG</sequence>
<dbReference type="SUPFAM" id="SSF48452">
    <property type="entry name" value="TPR-like"/>
    <property type="match status" value="1"/>
</dbReference>
<dbReference type="InterPro" id="IPR019734">
    <property type="entry name" value="TPR_rpt"/>
</dbReference>
<organism evidence="1 2">
    <name type="scientific">Gilvimarinus gilvus</name>
    <dbReference type="NCBI Taxonomy" id="3058038"/>
    <lineage>
        <taxon>Bacteria</taxon>
        <taxon>Pseudomonadati</taxon>
        <taxon>Pseudomonadota</taxon>
        <taxon>Gammaproteobacteria</taxon>
        <taxon>Cellvibrionales</taxon>
        <taxon>Cellvibrionaceae</taxon>
        <taxon>Gilvimarinus</taxon>
    </lineage>
</organism>
<dbReference type="EMBL" id="JAXAFO010000023">
    <property type="protein sequence ID" value="MDX6850379.1"/>
    <property type="molecule type" value="Genomic_DNA"/>
</dbReference>
<name>A0ABU4RZQ1_9GAMM</name>
<gene>
    <name evidence="1" type="ORF">SCD92_13480</name>
</gene>
<dbReference type="InterPro" id="IPR011990">
    <property type="entry name" value="TPR-like_helical_dom_sf"/>
</dbReference>
<dbReference type="Gene3D" id="1.25.40.10">
    <property type="entry name" value="Tetratricopeptide repeat domain"/>
    <property type="match status" value="1"/>
</dbReference>
<protein>
    <submittedName>
        <fullName evidence="1">Tetratricopeptide repeat protein</fullName>
    </submittedName>
</protein>
<evidence type="ECO:0000313" key="2">
    <source>
        <dbReference type="Proteomes" id="UP001273505"/>
    </source>
</evidence>